<comment type="similarity">
    <text evidence="14">Belongs to the polyadenylate-binding RBP47 family.</text>
</comment>
<dbReference type="SMART" id="SM00360">
    <property type="entry name" value="RRM"/>
    <property type="match status" value="3"/>
</dbReference>
<keyword evidence="9 17" id="KW-0456">Lyase</keyword>
<dbReference type="FunFam" id="3.30.70.330:FF:000144">
    <property type="entry name" value="Polyadenylate-binding protein RBP47B"/>
    <property type="match status" value="1"/>
</dbReference>
<dbReference type="Pfam" id="PF00076">
    <property type="entry name" value="RRM_1"/>
    <property type="match status" value="3"/>
</dbReference>
<dbReference type="SUPFAM" id="SSF69618">
    <property type="entry name" value="HemD-like"/>
    <property type="match status" value="1"/>
</dbReference>
<dbReference type="FunFam" id="3.30.70.330:FF:000395">
    <property type="entry name" value="Polyadenylate-binding protein RBP47"/>
    <property type="match status" value="1"/>
</dbReference>
<dbReference type="Gene3D" id="3.40.50.10090">
    <property type="match status" value="2"/>
</dbReference>
<dbReference type="FunFam" id="3.40.50.10090:FF:000009">
    <property type="entry name" value="Uroporphyrinogen-III synthase, chloroplastic"/>
    <property type="match status" value="1"/>
</dbReference>
<dbReference type="Gene3D" id="3.30.70.330">
    <property type="match status" value="3"/>
</dbReference>
<dbReference type="EMBL" id="SMOL01000148">
    <property type="protein sequence ID" value="KAB2629711.1"/>
    <property type="molecule type" value="Genomic_DNA"/>
</dbReference>
<evidence type="ECO:0000256" key="9">
    <source>
        <dbReference type="ARBA" id="ARBA00023239"/>
    </source>
</evidence>
<dbReference type="GO" id="GO:0009507">
    <property type="term" value="C:chloroplast"/>
    <property type="evidence" value="ECO:0007669"/>
    <property type="project" value="TreeGrafter"/>
</dbReference>
<comment type="pathway">
    <text evidence="3 17">Porphyrin-containing compound metabolism; protoporphyrin-IX biosynthesis; coproporphyrinogen-III from 5-aminolevulinate: step 3/4.</text>
</comment>
<proteinExistence type="inferred from homology"/>
<keyword evidence="21" id="KW-1185">Reference proteome</keyword>
<dbReference type="OrthoDB" id="446113at2759"/>
<dbReference type="Proteomes" id="UP000327157">
    <property type="component" value="Chromosome 8"/>
</dbReference>
<evidence type="ECO:0000256" key="7">
    <source>
        <dbReference type="ARBA" id="ARBA00022737"/>
    </source>
</evidence>
<dbReference type="AlphaFoldDB" id="A0A5N5HTZ1"/>
<evidence type="ECO:0000313" key="20">
    <source>
        <dbReference type="EMBL" id="KAB2629711.1"/>
    </source>
</evidence>
<reference evidence="21" key="2">
    <citation type="submission" date="2019-10" db="EMBL/GenBank/DDBJ databases">
        <title>A de novo genome assembly of a pear dwarfing rootstock.</title>
        <authorList>
            <person name="Wang F."/>
            <person name="Wang J."/>
            <person name="Li S."/>
            <person name="Zhang Y."/>
            <person name="Fang M."/>
            <person name="Ma L."/>
            <person name="Zhao Y."/>
            <person name="Jiang S."/>
        </authorList>
    </citation>
    <scope>NUCLEOTIDE SEQUENCE [LARGE SCALE GENOMIC DNA]</scope>
</reference>
<evidence type="ECO:0000256" key="1">
    <source>
        <dbReference type="ARBA" id="ARBA00004123"/>
    </source>
</evidence>
<organism evidence="20 21">
    <name type="scientific">Pyrus ussuriensis x Pyrus communis</name>
    <dbReference type="NCBI Taxonomy" id="2448454"/>
    <lineage>
        <taxon>Eukaryota</taxon>
        <taxon>Viridiplantae</taxon>
        <taxon>Streptophyta</taxon>
        <taxon>Embryophyta</taxon>
        <taxon>Tracheophyta</taxon>
        <taxon>Spermatophyta</taxon>
        <taxon>Magnoliopsida</taxon>
        <taxon>eudicotyledons</taxon>
        <taxon>Gunneridae</taxon>
        <taxon>Pentapetalae</taxon>
        <taxon>rosids</taxon>
        <taxon>fabids</taxon>
        <taxon>Rosales</taxon>
        <taxon>Rosaceae</taxon>
        <taxon>Amygdaloideae</taxon>
        <taxon>Maleae</taxon>
        <taxon>Pyrus</taxon>
    </lineage>
</organism>
<feature type="compositionally biased region" description="Low complexity" evidence="18">
    <location>
        <begin position="11"/>
        <end position="36"/>
    </location>
</feature>
<evidence type="ECO:0000256" key="2">
    <source>
        <dbReference type="ARBA" id="ARBA00004463"/>
    </source>
</evidence>
<keyword evidence="10" id="KW-0539">Nucleus</keyword>
<evidence type="ECO:0000256" key="14">
    <source>
        <dbReference type="ARBA" id="ARBA00061069"/>
    </source>
</evidence>
<name>A0A5N5HTZ1_9ROSA</name>
<evidence type="ECO:0000256" key="5">
    <source>
        <dbReference type="ARBA" id="ARBA00013109"/>
    </source>
</evidence>
<dbReference type="InterPro" id="IPR035979">
    <property type="entry name" value="RBD_domain_sf"/>
</dbReference>
<reference evidence="20 21" key="1">
    <citation type="submission" date="2019-09" db="EMBL/GenBank/DDBJ databases">
        <authorList>
            <person name="Ou C."/>
        </authorList>
    </citation>
    <scope>NUCLEOTIDE SEQUENCE [LARGE SCALE GENOMIC DNA]</scope>
    <source>
        <strain evidence="20">S2</strain>
        <tissue evidence="20">Leaf</tissue>
    </source>
</reference>
<evidence type="ECO:0000259" key="19">
    <source>
        <dbReference type="PROSITE" id="PS50102"/>
    </source>
</evidence>
<dbReference type="InterPro" id="IPR036108">
    <property type="entry name" value="4pyrrol_syn_uPrphyn_synt_sf"/>
</dbReference>
<dbReference type="GO" id="GO:0003729">
    <property type="term" value="F:mRNA binding"/>
    <property type="evidence" value="ECO:0007669"/>
    <property type="project" value="UniProtKB-ARBA"/>
</dbReference>
<evidence type="ECO:0000256" key="11">
    <source>
        <dbReference type="ARBA" id="ARBA00023244"/>
    </source>
</evidence>
<dbReference type="GO" id="GO:0006780">
    <property type="term" value="P:uroporphyrinogen III biosynthetic process"/>
    <property type="evidence" value="ECO:0007669"/>
    <property type="project" value="UniProtKB-UniRule"/>
</dbReference>
<dbReference type="InterPro" id="IPR000504">
    <property type="entry name" value="RRM_dom"/>
</dbReference>
<dbReference type="CDD" id="cd06578">
    <property type="entry name" value="HemD"/>
    <property type="match status" value="1"/>
</dbReference>
<comment type="similarity">
    <text evidence="4 17">Belongs to the uroporphyrinogen-III synthase family.</text>
</comment>
<dbReference type="GO" id="GO:0005634">
    <property type="term" value="C:nucleus"/>
    <property type="evidence" value="ECO:0007669"/>
    <property type="project" value="UniProtKB-SubCell"/>
</dbReference>
<feature type="compositionally biased region" description="Polar residues" evidence="18">
    <location>
        <begin position="1"/>
        <end position="10"/>
    </location>
</feature>
<comment type="function">
    <text evidence="17">Catalyzes cyclization of the linear tetrapyrrole, hydroxymethylbilane, to the macrocyclic uroporphyrinogen III.</text>
</comment>
<keyword evidence="6" id="KW-0507">mRNA processing</keyword>
<dbReference type="PROSITE" id="PS50102">
    <property type="entry name" value="RRM"/>
    <property type="match status" value="3"/>
</dbReference>
<sequence length="715" mass="77707">MQSNGSDSSVQQQEQQQQSNNHNQRPQQAQAQTPPPQQWMAMQYPTAAMVMQHQMMPPQHYATPPPPPQHYMAYHQYQQQQHVQHLQQQQLGSGGGENKTIWVGDLHHWMDESYLHTCFASTGEIASIKLIRNKQTLLSEGYGFVEFFSHATAENVLQNYAGILMPNTEQPFRLNWAAFSTGDKRSDNAPDLSIFVGDLAADVTDSLLHETFSSKYPSVKAAKVVFDANTGRSKGYGFVRFGDENERSQAMTEMNGIFCSSRPMRIGAATPRKSSGYQQQYSSQGGYVSNGTPTQGFQSDGDSTNTTIFVGGLDPNVTDEDLRQPFSQYGEIVSVKIPVGKGCGFVQFANRNNAEEALPKLNGTVIGKQTVRLSWGRNPANKQQFRSDFGNQWGGAAYYGGPVYEGYGYALPPHHDPSMYAAASAAYGAYPVILINPSNSGVELNFDNLRIHAASATSTSISHAQPKVVVTRERGKNGKLIASLAKQGISCLELPLIEHTRGPDLDRLSTVLSDTTFDWIVITSPEASSVFLEAWKAAGTPNVTVGVVGAGTASIFEEVVQSSKRSLNIAFVPSKATGKVLASELPKNGNEKCTVLYPASAKASNDIEEGLSNRGFEVTRLNTYTTEPVHHVDQTVLKQALSAPVIAVASPSAIRAWVGLIPESEQWSNSVACIGETTAKAAKKLGLTNVYYPANPGLEGWVGSILEALQANVRC</sequence>
<evidence type="ECO:0000256" key="4">
    <source>
        <dbReference type="ARBA" id="ARBA00008133"/>
    </source>
</evidence>
<protein>
    <recommendedName>
        <fullName evidence="5 17">Uroporphyrinogen-III synthase</fullName>
        <ecNumber evidence="5 17">4.2.1.75</ecNumber>
    </recommendedName>
</protein>
<evidence type="ECO:0000256" key="10">
    <source>
        <dbReference type="ARBA" id="ARBA00023242"/>
    </source>
</evidence>
<keyword evidence="11 17" id="KW-0627">Porphyrin biosynthesis</keyword>
<accession>A0A5N5HTZ1</accession>
<dbReference type="UniPathway" id="UPA00251">
    <property type="reaction ID" value="UER00320"/>
</dbReference>
<dbReference type="InterPro" id="IPR012677">
    <property type="entry name" value="Nucleotide-bd_a/b_plait_sf"/>
</dbReference>
<dbReference type="CDD" id="cd12345">
    <property type="entry name" value="RRM2_SECp43_like"/>
    <property type="match status" value="1"/>
</dbReference>
<feature type="domain" description="RRM" evidence="19">
    <location>
        <begin position="306"/>
        <end position="378"/>
    </location>
</feature>
<dbReference type="PANTHER" id="PTHR38042:SF1">
    <property type="entry name" value="UROPORPHYRINOGEN-III SYNTHASE, CHLOROPLASTIC"/>
    <property type="match status" value="1"/>
</dbReference>
<dbReference type="EC" id="4.2.1.75" evidence="5 17"/>
<reference evidence="20 21" key="3">
    <citation type="submission" date="2019-11" db="EMBL/GenBank/DDBJ databases">
        <title>A de novo genome assembly of a pear dwarfing rootstock.</title>
        <authorList>
            <person name="Wang F."/>
            <person name="Wang J."/>
            <person name="Li S."/>
            <person name="Zhang Y."/>
            <person name="Fang M."/>
            <person name="Ma L."/>
            <person name="Zhao Y."/>
            <person name="Jiang S."/>
        </authorList>
    </citation>
    <scope>NUCLEOTIDE SEQUENCE [LARGE SCALE GENOMIC DNA]</scope>
    <source>
        <strain evidence="20">S2</strain>
        <tissue evidence="20">Leaf</tissue>
    </source>
</reference>
<dbReference type="Pfam" id="PF02602">
    <property type="entry name" value="HEM4"/>
    <property type="match status" value="1"/>
</dbReference>
<evidence type="ECO:0000256" key="12">
    <source>
        <dbReference type="ARBA" id="ARBA00048617"/>
    </source>
</evidence>
<comment type="subcellular location">
    <subcellularLocation>
        <location evidence="2">Cytoplasmic granule</location>
    </subcellularLocation>
    <subcellularLocation>
        <location evidence="1">Nucleus</location>
    </subcellularLocation>
</comment>
<dbReference type="PANTHER" id="PTHR38042">
    <property type="entry name" value="UROPORPHYRINOGEN-III SYNTHASE, CHLOROPLASTIC"/>
    <property type="match status" value="1"/>
</dbReference>
<comment type="caution">
    <text evidence="20">The sequence shown here is derived from an EMBL/GenBank/DDBJ whole genome shotgun (WGS) entry which is preliminary data.</text>
</comment>
<dbReference type="CDD" id="cd12344">
    <property type="entry name" value="RRM1_SECp43_like"/>
    <property type="match status" value="1"/>
</dbReference>
<keyword evidence="8 16" id="KW-0694">RNA-binding</keyword>
<feature type="domain" description="RRM" evidence="19">
    <location>
        <begin position="192"/>
        <end position="271"/>
    </location>
</feature>
<evidence type="ECO:0000256" key="6">
    <source>
        <dbReference type="ARBA" id="ARBA00022664"/>
    </source>
</evidence>
<evidence type="ECO:0000313" key="21">
    <source>
        <dbReference type="Proteomes" id="UP000327157"/>
    </source>
</evidence>
<dbReference type="GO" id="GO:0006397">
    <property type="term" value="P:mRNA processing"/>
    <property type="evidence" value="ECO:0007669"/>
    <property type="project" value="UniProtKB-KW"/>
</dbReference>
<evidence type="ECO:0000256" key="16">
    <source>
        <dbReference type="PROSITE-ProRule" id="PRU00176"/>
    </source>
</evidence>
<dbReference type="GO" id="GO:0006782">
    <property type="term" value="P:protoporphyrinogen IX biosynthetic process"/>
    <property type="evidence" value="ECO:0007669"/>
    <property type="project" value="UniProtKB-UniRule"/>
</dbReference>
<evidence type="ECO:0000256" key="18">
    <source>
        <dbReference type="SAM" id="MobiDB-lite"/>
    </source>
</evidence>
<keyword evidence="7" id="KW-0677">Repeat</keyword>
<evidence type="ECO:0000256" key="3">
    <source>
        <dbReference type="ARBA" id="ARBA00004772"/>
    </source>
</evidence>
<comment type="function">
    <text evidence="13">Heterogeneous nuclear ribonucleoprotein (hnRNP)-protein binding the poly(A) tail of mRNA and probably involved in some steps of pre-mRNA maturation.</text>
</comment>
<feature type="domain" description="RRM" evidence="19">
    <location>
        <begin position="99"/>
        <end position="179"/>
    </location>
</feature>
<dbReference type="GO" id="GO:0004852">
    <property type="term" value="F:uroporphyrinogen-III synthase activity"/>
    <property type="evidence" value="ECO:0007669"/>
    <property type="project" value="UniProtKB-UniRule"/>
</dbReference>
<dbReference type="FunFam" id="3.30.70.330:FF:000103">
    <property type="entry name" value="Polyadenylate-binding protein RBP47B"/>
    <property type="match status" value="1"/>
</dbReference>
<dbReference type="CDD" id="cd12346">
    <property type="entry name" value="RRM3_NGR1_NAM8_like"/>
    <property type="match status" value="1"/>
</dbReference>
<comment type="subunit">
    <text evidence="15">Interacts with the poly(A) tail of mRNA in nucleus.</text>
</comment>
<dbReference type="InterPro" id="IPR003754">
    <property type="entry name" value="4pyrrol_synth_uPrphyn_synth"/>
</dbReference>
<feature type="region of interest" description="Disordered" evidence="18">
    <location>
        <begin position="1"/>
        <end position="36"/>
    </location>
</feature>
<dbReference type="SUPFAM" id="SSF54928">
    <property type="entry name" value="RNA-binding domain, RBD"/>
    <property type="match status" value="3"/>
</dbReference>
<evidence type="ECO:0000256" key="17">
    <source>
        <dbReference type="RuleBase" id="RU366031"/>
    </source>
</evidence>
<evidence type="ECO:0000256" key="15">
    <source>
        <dbReference type="ARBA" id="ARBA00063471"/>
    </source>
</evidence>
<gene>
    <name evidence="20" type="ORF">D8674_034506</name>
</gene>
<evidence type="ECO:0000256" key="13">
    <source>
        <dbReference type="ARBA" id="ARBA00057395"/>
    </source>
</evidence>
<comment type="catalytic activity">
    <reaction evidence="12 17">
        <text>hydroxymethylbilane = uroporphyrinogen III + H2O</text>
        <dbReference type="Rhea" id="RHEA:18965"/>
        <dbReference type="ChEBI" id="CHEBI:15377"/>
        <dbReference type="ChEBI" id="CHEBI:57308"/>
        <dbReference type="ChEBI" id="CHEBI:57845"/>
        <dbReference type="EC" id="4.2.1.75"/>
    </reaction>
</comment>
<dbReference type="InterPro" id="IPR039793">
    <property type="entry name" value="UROS/Hem4"/>
</dbReference>
<evidence type="ECO:0000256" key="8">
    <source>
        <dbReference type="ARBA" id="ARBA00022884"/>
    </source>
</evidence>